<comment type="caution">
    <text evidence="2">The sequence shown here is derived from an EMBL/GenBank/DDBJ whole genome shotgun (WGS) entry which is preliminary data.</text>
</comment>
<evidence type="ECO:0000256" key="1">
    <source>
        <dbReference type="SAM" id="Phobius"/>
    </source>
</evidence>
<keyword evidence="3" id="KW-1185">Reference proteome</keyword>
<feature type="transmembrane region" description="Helical" evidence="1">
    <location>
        <begin position="20"/>
        <end position="42"/>
    </location>
</feature>
<name>A0A5M6D4W4_9BACT</name>
<protein>
    <submittedName>
        <fullName evidence="2">Uncharacterized protein</fullName>
    </submittedName>
</protein>
<organism evidence="2 3">
    <name type="scientific">Roseiconus nitratireducens</name>
    <dbReference type="NCBI Taxonomy" id="2605748"/>
    <lineage>
        <taxon>Bacteria</taxon>
        <taxon>Pseudomonadati</taxon>
        <taxon>Planctomycetota</taxon>
        <taxon>Planctomycetia</taxon>
        <taxon>Pirellulales</taxon>
        <taxon>Pirellulaceae</taxon>
        <taxon>Roseiconus</taxon>
    </lineage>
</organism>
<dbReference type="RefSeq" id="WP_150077540.1">
    <property type="nucleotide sequence ID" value="NZ_VWOX01000009.1"/>
</dbReference>
<evidence type="ECO:0000313" key="3">
    <source>
        <dbReference type="Proteomes" id="UP000324479"/>
    </source>
</evidence>
<keyword evidence="1" id="KW-0812">Transmembrane</keyword>
<dbReference type="EMBL" id="VWOX01000009">
    <property type="protein sequence ID" value="KAA5541806.1"/>
    <property type="molecule type" value="Genomic_DNA"/>
</dbReference>
<keyword evidence="1" id="KW-1133">Transmembrane helix</keyword>
<keyword evidence="1" id="KW-0472">Membrane</keyword>
<reference evidence="2 3" key="1">
    <citation type="submission" date="2019-08" db="EMBL/GenBank/DDBJ databases">
        <authorList>
            <person name="Dhanesh K."/>
            <person name="Kumar G."/>
            <person name="Sasikala C."/>
            <person name="Venkata Ramana C."/>
        </authorList>
    </citation>
    <scope>NUCLEOTIDE SEQUENCE [LARGE SCALE GENOMIC DNA]</scope>
    <source>
        <strain evidence="2 3">JC645</strain>
    </source>
</reference>
<proteinExistence type="predicted"/>
<dbReference type="Proteomes" id="UP000324479">
    <property type="component" value="Unassembled WGS sequence"/>
</dbReference>
<dbReference type="AlphaFoldDB" id="A0A5M6D4W4"/>
<accession>A0A5M6D4W4</accession>
<gene>
    <name evidence="2" type="ORF">FYK55_16480</name>
</gene>
<evidence type="ECO:0000313" key="2">
    <source>
        <dbReference type="EMBL" id="KAA5541806.1"/>
    </source>
</evidence>
<sequence length="134" mass="15018">MTPPQPNHDPSSMPEPNSFAAWWVAAVGLGLLGLIAVVLLGLATGLQLLLPDTGLVDAETEWSRAESSPGVMPNQAYARRAYQSRWNERLESYGWQDDQHSIAHVPVDRAMEMMVDQEFQVSWGEPKREDTERE</sequence>